<dbReference type="CDD" id="cd14688">
    <property type="entry name" value="bZIP_YAP"/>
    <property type="match status" value="1"/>
</dbReference>
<proteinExistence type="predicted"/>
<sequence length="344" mass="37834">MESKNSSAPRRGRKRPLEETGSPSDENQLAPEQEPTDVCAGESCPEAEGSQGKRAQTKRGGKNGKAETGAKRSQPMAQRRYRERVKQRVADLERTVVKLTEQLAATRKKSPEGHDAPSDQVVPAKKPESNEEDLNQVEGISYSGSEWLLQAEQQLEPGCDPETKTGQTIDARFGEAVTGLQILLSNGANDSQIAVQLAVVVDAYLSSMDPLSSMPESLFLDGMLRDKTAAFEKVLALVGLRNEQLRAIIAWRDDFVKKLDNVYSTRRRILLSLNQAGSHQVLQANLQEQKNLTTRAFVQFFSATLGCVRDAARLVSCFAPLQPDLLGLSNFIYQNSERGLLSSC</sequence>
<name>A0AAE0FXA0_9CHLO</name>
<dbReference type="Proteomes" id="UP001190700">
    <property type="component" value="Unassembled WGS sequence"/>
</dbReference>
<comment type="caution">
    <text evidence="2">The sequence shown here is derived from an EMBL/GenBank/DDBJ whole genome shotgun (WGS) entry which is preliminary data.</text>
</comment>
<dbReference type="AlphaFoldDB" id="A0AAE0FXA0"/>
<evidence type="ECO:0000313" key="2">
    <source>
        <dbReference type="EMBL" id="KAK3266991.1"/>
    </source>
</evidence>
<protein>
    <recommendedName>
        <fullName evidence="4">BZIP domain-containing protein</fullName>
    </recommendedName>
</protein>
<feature type="region of interest" description="Disordered" evidence="1">
    <location>
        <begin position="104"/>
        <end position="132"/>
    </location>
</feature>
<reference evidence="2 3" key="1">
    <citation type="journal article" date="2015" name="Genome Biol. Evol.">
        <title>Comparative Genomics of a Bacterivorous Green Alga Reveals Evolutionary Causalities and Consequences of Phago-Mixotrophic Mode of Nutrition.</title>
        <authorList>
            <person name="Burns J.A."/>
            <person name="Paasch A."/>
            <person name="Narechania A."/>
            <person name="Kim E."/>
        </authorList>
    </citation>
    <scope>NUCLEOTIDE SEQUENCE [LARGE SCALE GENOMIC DNA]</scope>
    <source>
        <strain evidence="2 3">PLY_AMNH</strain>
    </source>
</reference>
<evidence type="ECO:0008006" key="4">
    <source>
        <dbReference type="Google" id="ProtNLM"/>
    </source>
</evidence>
<organism evidence="2 3">
    <name type="scientific">Cymbomonas tetramitiformis</name>
    <dbReference type="NCBI Taxonomy" id="36881"/>
    <lineage>
        <taxon>Eukaryota</taxon>
        <taxon>Viridiplantae</taxon>
        <taxon>Chlorophyta</taxon>
        <taxon>Pyramimonadophyceae</taxon>
        <taxon>Pyramimonadales</taxon>
        <taxon>Pyramimonadaceae</taxon>
        <taxon>Cymbomonas</taxon>
    </lineage>
</organism>
<gene>
    <name evidence="2" type="ORF">CYMTET_24422</name>
</gene>
<dbReference type="EMBL" id="LGRX02012681">
    <property type="protein sequence ID" value="KAK3266991.1"/>
    <property type="molecule type" value="Genomic_DNA"/>
</dbReference>
<evidence type="ECO:0000313" key="3">
    <source>
        <dbReference type="Proteomes" id="UP001190700"/>
    </source>
</evidence>
<accession>A0AAE0FXA0</accession>
<feature type="region of interest" description="Disordered" evidence="1">
    <location>
        <begin position="1"/>
        <end position="89"/>
    </location>
</feature>
<keyword evidence="3" id="KW-1185">Reference proteome</keyword>
<evidence type="ECO:0000256" key="1">
    <source>
        <dbReference type="SAM" id="MobiDB-lite"/>
    </source>
</evidence>